<dbReference type="Pfam" id="PF01833">
    <property type="entry name" value="TIG"/>
    <property type="match status" value="2"/>
</dbReference>
<dbReference type="InterPro" id="IPR002909">
    <property type="entry name" value="IPT_dom"/>
</dbReference>
<evidence type="ECO:0000256" key="2">
    <source>
        <dbReference type="SAM" id="SignalP"/>
    </source>
</evidence>
<dbReference type="Gene3D" id="2.60.40.10">
    <property type="entry name" value="Immunoglobulins"/>
    <property type="match status" value="1"/>
</dbReference>
<feature type="domain" description="IPT/TIG" evidence="3">
    <location>
        <begin position="468"/>
        <end position="534"/>
    </location>
</feature>
<dbReference type="EMBL" id="CP045503">
    <property type="protein sequence ID" value="QPG59545.1"/>
    <property type="molecule type" value="Genomic_DNA"/>
</dbReference>
<dbReference type="SUPFAM" id="SSF81296">
    <property type="entry name" value="E set domains"/>
    <property type="match status" value="1"/>
</dbReference>
<dbReference type="Proteomes" id="UP000316416">
    <property type="component" value="Chromosome"/>
</dbReference>
<evidence type="ECO:0000313" key="5">
    <source>
        <dbReference type="Proteomes" id="UP000316416"/>
    </source>
</evidence>
<reference evidence="4" key="1">
    <citation type="submission" date="2021-07" db="EMBL/GenBank/DDBJ databases">
        <title>Shewanella sp. YLB-07 whole genome sequence.</title>
        <authorList>
            <person name="Yu L."/>
        </authorList>
    </citation>
    <scope>NUCLEOTIDE SEQUENCE</scope>
    <source>
        <strain evidence="4">YLB-08</strain>
    </source>
</reference>
<dbReference type="RefSeq" id="WP_142871360.1">
    <property type="nucleotide sequence ID" value="NZ_CP045503.2"/>
</dbReference>
<name>A0ABX6VCJ9_9GAMM</name>
<dbReference type="InterPro" id="IPR013783">
    <property type="entry name" value="Ig-like_fold"/>
</dbReference>
<dbReference type="InterPro" id="IPR014756">
    <property type="entry name" value="Ig_E-set"/>
</dbReference>
<organism evidence="4 5">
    <name type="scientific">Shewanella eurypsychrophilus</name>
    <dbReference type="NCBI Taxonomy" id="2593656"/>
    <lineage>
        <taxon>Bacteria</taxon>
        <taxon>Pseudomonadati</taxon>
        <taxon>Pseudomonadota</taxon>
        <taxon>Gammaproteobacteria</taxon>
        <taxon>Alteromonadales</taxon>
        <taxon>Shewanellaceae</taxon>
        <taxon>Shewanella</taxon>
    </lineage>
</organism>
<feature type="signal peptide" evidence="2">
    <location>
        <begin position="1"/>
        <end position="25"/>
    </location>
</feature>
<sequence>MKHSTLKPTAKLWLVALLAASLGLAGCNGELEAGEGPDSQEPIPTDPTTPDPDPTPDPEPTDPADLVGTWENKDEDGDGVLDEFDGYPFTAAKQSLPYITEIEPNDNPSIATQTSLTPPFSISGAISQKSDNGDLFSFEAVEGQFITLILKYTSANFKPNIYFSDEDGDALNFGEIEIATSLKTIAINVEILAGGLHHIGINDKNFDGDESFTYQAQVFIDQDGDAIDDIKEIALEISNLTHDTDADSISDTEEFLYPLYSDKISFNQDNDDTPNWLDTDSDNDGISDQREGADDIDADGIGNFLDDDSDGNDILDSIEVGENINQPSDLDFDTIPDYLDLDDDNDGLLDIYDQQRLVDLTENENSVTSAPYALHNNVEVKFLREGDLVKIPVSEPIGSNQHYLVFKRDGLAPINHPVSVSTGIVQANIPPATSSVFVTNGTERTNSRSITVHAESTPIFSHSGALVINENTQVELMGADFSDDMTITANGKPIEILSHTSSQVTLMLPAALTDGLLEINTSIGQGNTVSYYVTEQVEMTLTDIEGIDPASLSLETLLGTSYSFSASNTVTIDRFKNKITPVTTYFNTQDERNEKLYLASYILPTESNVSLDITNASFKYVLDYIGVSKIPLSQLSQFKDTVTLYPEFTEIHEHLNTLLALSPTALNALDSSTISLLIRNSYAIYAKYTQANANVAPSQKVHSTSSKQVQANNSTIKPTIVNYGADHFDYSLEATNFLDNWLPSDPSCPDNSNINDEQKSKLNYDGCVELQNRTKLYLSTMIIPLGENGEYDPDELGSPLRKHVLSGWDGNMMGPQSGTFLGLEFWSKDQYYNECPYQNCLYQVIAPGVGTPVGPSPFSYAQTTDYDRAIHKARRSIAVRTIIDGILLKFFDIILTGVGYDSTGFDPVVITKLIIQYSPKLIEEAEKLYDDDNVSNEDIENFVKQIAIEFHKNEVELLADPANAGKLGPITKAVLLELGVSPQDIATMAAGAALRKWTPFVGQIDAIITGAQVADILIDQVKTIKDMMFVPIKADFTVTWGLNIIDIEPSIMKAEAVDKPLTIIGTGFGVNARWYWFDEKPITFLKDKNASTSAERIEHDNISSEGTLLEITVPGSFLENAVGPISVKVEHRGEPATSPIDIRIGDGLEIARLKINTGQPGDKIIIEGIGFDSLKSKNRVTFEGKNGTRVVASVIKVESGKLTVTVPNNIITGDVTVEVNNQTSNGLEFTVPYILDITFGDNGNFNDDIFKLVVDDQVIKDGASPQRKVGPISVPLSAGSHIVKLIGIRAEDEIGTYYIEFEGDVIAVSGDALEGRDLLKDSVKSFQVNVGATTQRVKSSVSPLRQLQQE</sequence>
<proteinExistence type="predicted"/>
<feature type="domain" description="IPT/TIG" evidence="3">
    <location>
        <begin position="1153"/>
        <end position="1230"/>
    </location>
</feature>
<keyword evidence="2" id="KW-0732">Signal</keyword>
<feature type="chain" id="PRO_5046405078" evidence="2">
    <location>
        <begin position="26"/>
        <end position="1350"/>
    </location>
</feature>
<gene>
    <name evidence="4" type="ORF">FM038_020800</name>
</gene>
<dbReference type="PROSITE" id="PS51257">
    <property type="entry name" value="PROKAR_LIPOPROTEIN"/>
    <property type="match status" value="1"/>
</dbReference>
<evidence type="ECO:0000259" key="3">
    <source>
        <dbReference type="Pfam" id="PF01833"/>
    </source>
</evidence>
<feature type="region of interest" description="Disordered" evidence="1">
    <location>
        <begin position="29"/>
        <end position="81"/>
    </location>
</feature>
<feature type="compositionally biased region" description="Pro residues" evidence="1">
    <location>
        <begin position="44"/>
        <end position="53"/>
    </location>
</feature>
<evidence type="ECO:0000256" key="1">
    <source>
        <dbReference type="SAM" id="MobiDB-lite"/>
    </source>
</evidence>
<evidence type="ECO:0000313" key="4">
    <source>
        <dbReference type="EMBL" id="QPG59545.1"/>
    </source>
</evidence>
<accession>A0ABX6VCJ9</accession>
<protein>
    <submittedName>
        <fullName evidence="4">IPT/TIG domain-containing protein</fullName>
    </submittedName>
</protein>
<keyword evidence="5" id="KW-1185">Reference proteome</keyword>